<feature type="domain" description="Glycosyltransferase subfamily 4-like N-terminal" evidence="2">
    <location>
        <begin position="14"/>
        <end position="98"/>
    </location>
</feature>
<name>A0A382R618_9ZZZZ</name>
<proteinExistence type="predicted"/>
<organism evidence="3">
    <name type="scientific">marine metagenome</name>
    <dbReference type="NCBI Taxonomy" id="408172"/>
    <lineage>
        <taxon>unclassified sequences</taxon>
        <taxon>metagenomes</taxon>
        <taxon>ecological metagenomes</taxon>
    </lineage>
</organism>
<dbReference type="InterPro" id="IPR001296">
    <property type="entry name" value="Glyco_trans_1"/>
</dbReference>
<dbReference type="Pfam" id="PF00534">
    <property type="entry name" value="Glycos_transf_1"/>
    <property type="match status" value="1"/>
</dbReference>
<dbReference type="GO" id="GO:0016757">
    <property type="term" value="F:glycosyltransferase activity"/>
    <property type="evidence" value="ECO:0007669"/>
    <property type="project" value="InterPro"/>
</dbReference>
<sequence>ANLVNNYLKENPSIKAVIADHWKSLEYINKKSLLNKKTLCLIHSKEINHPTNSRLNKRMIECISKADFIISNSNFTKRLAENNGIDVNKIKVIHPGINFYEEPDENNIKAAEKIFKDSFPCLITVARFDKRKGHDKTIMAIRNLKEKFPKIKYVCIGHGSEEKNLKKLVHELNLENIVIFMDNINPDFKSALIKKSNLFVMPSIIYKKSVEGFGIAFIEAGQHGIPSIGGKDGGASDAIIHNKTGLICNGNDLDSIYQSIKTIFEEDRYLIFGKNAKEFSKQFEWSKIIKKYIELLN</sequence>
<dbReference type="EMBL" id="UINC01119394">
    <property type="protein sequence ID" value="SVC93183.1"/>
    <property type="molecule type" value="Genomic_DNA"/>
</dbReference>
<dbReference type="SUPFAM" id="SSF53756">
    <property type="entry name" value="UDP-Glycosyltransferase/glycogen phosphorylase"/>
    <property type="match status" value="1"/>
</dbReference>
<feature type="domain" description="Glycosyl transferase family 1" evidence="1">
    <location>
        <begin position="115"/>
        <end position="278"/>
    </location>
</feature>
<dbReference type="AlphaFoldDB" id="A0A382R618"/>
<dbReference type="InterPro" id="IPR028098">
    <property type="entry name" value="Glyco_trans_4-like_N"/>
</dbReference>
<dbReference type="Pfam" id="PF13439">
    <property type="entry name" value="Glyco_transf_4"/>
    <property type="match status" value="1"/>
</dbReference>
<gene>
    <name evidence="3" type="ORF">METZ01_LOCUS346037</name>
</gene>
<evidence type="ECO:0000313" key="3">
    <source>
        <dbReference type="EMBL" id="SVC93183.1"/>
    </source>
</evidence>
<dbReference type="CDD" id="cd03801">
    <property type="entry name" value="GT4_PimA-like"/>
    <property type="match status" value="1"/>
</dbReference>
<feature type="non-terminal residue" evidence="3">
    <location>
        <position position="1"/>
    </location>
</feature>
<evidence type="ECO:0000259" key="1">
    <source>
        <dbReference type="Pfam" id="PF00534"/>
    </source>
</evidence>
<dbReference type="Gene3D" id="3.40.50.2000">
    <property type="entry name" value="Glycogen Phosphorylase B"/>
    <property type="match status" value="2"/>
</dbReference>
<protein>
    <submittedName>
        <fullName evidence="3">Uncharacterized protein</fullName>
    </submittedName>
</protein>
<dbReference type="PANTHER" id="PTHR12526:SF630">
    <property type="entry name" value="GLYCOSYLTRANSFERASE"/>
    <property type="match status" value="1"/>
</dbReference>
<evidence type="ECO:0000259" key="2">
    <source>
        <dbReference type="Pfam" id="PF13439"/>
    </source>
</evidence>
<accession>A0A382R618</accession>
<dbReference type="PANTHER" id="PTHR12526">
    <property type="entry name" value="GLYCOSYLTRANSFERASE"/>
    <property type="match status" value="1"/>
</dbReference>
<reference evidence="3" key="1">
    <citation type="submission" date="2018-05" db="EMBL/GenBank/DDBJ databases">
        <authorList>
            <person name="Lanie J.A."/>
            <person name="Ng W.-L."/>
            <person name="Kazmierczak K.M."/>
            <person name="Andrzejewski T.M."/>
            <person name="Davidsen T.M."/>
            <person name="Wayne K.J."/>
            <person name="Tettelin H."/>
            <person name="Glass J.I."/>
            <person name="Rusch D."/>
            <person name="Podicherti R."/>
            <person name="Tsui H.-C.T."/>
            <person name="Winkler M.E."/>
        </authorList>
    </citation>
    <scope>NUCLEOTIDE SEQUENCE</scope>
</reference>